<dbReference type="CDD" id="cd18831">
    <property type="entry name" value="GH43_AnAbnA-like"/>
    <property type="match status" value="1"/>
</dbReference>
<evidence type="ECO:0000313" key="12">
    <source>
        <dbReference type="Proteomes" id="UP001221757"/>
    </source>
</evidence>
<dbReference type="AlphaFoldDB" id="A0AAD7FGF3"/>
<evidence type="ECO:0000256" key="6">
    <source>
        <dbReference type="ARBA" id="ARBA00023295"/>
    </source>
</evidence>
<reference evidence="11" key="1">
    <citation type="submission" date="2023-03" db="EMBL/GenBank/DDBJ databases">
        <title>Massive genome expansion in bonnet fungi (Mycena s.s.) driven by repeated elements and novel gene families across ecological guilds.</title>
        <authorList>
            <consortium name="Lawrence Berkeley National Laboratory"/>
            <person name="Harder C.B."/>
            <person name="Miyauchi S."/>
            <person name="Viragh M."/>
            <person name="Kuo A."/>
            <person name="Thoen E."/>
            <person name="Andreopoulos B."/>
            <person name="Lu D."/>
            <person name="Skrede I."/>
            <person name="Drula E."/>
            <person name="Henrissat B."/>
            <person name="Morin E."/>
            <person name="Kohler A."/>
            <person name="Barry K."/>
            <person name="LaButti K."/>
            <person name="Morin E."/>
            <person name="Salamov A."/>
            <person name="Lipzen A."/>
            <person name="Mereny Z."/>
            <person name="Hegedus B."/>
            <person name="Baldrian P."/>
            <person name="Stursova M."/>
            <person name="Weitz H."/>
            <person name="Taylor A."/>
            <person name="Grigoriev I.V."/>
            <person name="Nagy L.G."/>
            <person name="Martin F."/>
            <person name="Kauserud H."/>
        </authorList>
    </citation>
    <scope>NUCLEOTIDE SEQUENCE</scope>
    <source>
        <strain evidence="11">CBHHK067</strain>
    </source>
</reference>
<dbReference type="InterPro" id="IPR050727">
    <property type="entry name" value="GH43_arabinanases"/>
</dbReference>
<gene>
    <name evidence="11" type="ORF">B0H17DRAFT_1112420</name>
</gene>
<evidence type="ECO:0000256" key="9">
    <source>
        <dbReference type="PIRSR" id="PIRSR606710-2"/>
    </source>
</evidence>
<dbReference type="GO" id="GO:0046558">
    <property type="term" value="F:arabinan endo-1,5-alpha-L-arabinosidase activity"/>
    <property type="evidence" value="ECO:0007669"/>
    <property type="project" value="UniProtKB-EC"/>
</dbReference>
<evidence type="ECO:0000256" key="1">
    <source>
        <dbReference type="ARBA" id="ARBA00000375"/>
    </source>
</evidence>
<comment type="caution">
    <text evidence="11">The sequence shown here is derived from an EMBL/GenBank/DDBJ whole genome shotgun (WGS) entry which is preliminary data.</text>
</comment>
<dbReference type="PANTHER" id="PTHR43301">
    <property type="entry name" value="ARABINAN ENDO-1,5-ALPHA-L-ARABINOSIDASE"/>
    <property type="match status" value="1"/>
</dbReference>
<dbReference type="PANTHER" id="PTHR43301:SF3">
    <property type="entry name" value="ARABINAN ENDO-1,5-ALPHA-L-ARABINOSIDASE A-RELATED"/>
    <property type="match status" value="1"/>
</dbReference>
<evidence type="ECO:0000256" key="3">
    <source>
        <dbReference type="ARBA" id="ARBA00009865"/>
    </source>
</evidence>
<feature type="signal peptide" evidence="10">
    <location>
        <begin position="1"/>
        <end position="26"/>
    </location>
</feature>
<comment type="pathway">
    <text evidence="2 7">Glycan metabolism; L-arabinan degradation.</text>
</comment>
<comment type="catalytic activity">
    <reaction evidence="1 7">
        <text>Endohydrolysis of (1-&gt;5)-alpha-arabinofuranosidic linkages in (1-&gt;5)-arabinans.</text>
        <dbReference type="EC" id="3.2.1.99"/>
    </reaction>
</comment>
<keyword evidence="6 7" id="KW-0326">Glycosidase</keyword>
<evidence type="ECO:0000256" key="10">
    <source>
        <dbReference type="SAM" id="SignalP"/>
    </source>
</evidence>
<dbReference type="InterPro" id="IPR006710">
    <property type="entry name" value="Glyco_hydro_43"/>
</dbReference>
<evidence type="ECO:0000256" key="7">
    <source>
        <dbReference type="PIRNR" id="PIRNR026534"/>
    </source>
</evidence>
<evidence type="ECO:0000256" key="4">
    <source>
        <dbReference type="ARBA" id="ARBA00012586"/>
    </source>
</evidence>
<keyword evidence="12" id="KW-1185">Reference proteome</keyword>
<dbReference type="SUPFAM" id="SSF75005">
    <property type="entry name" value="Arabinanase/levansucrase/invertase"/>
    <property type="match status" value="1"/>
</dbReference>
<feature type="active site" description="Proton donor" evidence="8">
    <location>
        <position position="205"/>
    </location>
</feature>
<dbReference type="InterPro" id="IPR016840">
    <property type="entry name" value="Glyco_hydro_43_endo_a_Ara-ase"/>
</dbReference>
<dbReference type="EMBL" id="JARKIE010000648">
    <property type="protein sequence ID" value="KAJ7622699.1"/>
    <property type="molecule type" value="Genomic_DNA"/>
</dbReference>
<evidence type="ECO:0000313" key="11">
    <source>
        <dbReference type="EMBL" id="KAJ7622699.1"/>
    </source>
</evidence>
<keyword evidence="10" id="KW-0732">Signal</keyword>
<proteinExistence type="inferred from homology"/>
<feature type="active site" description="Proton acceptor" evidence="8">
    <location>
        <position position="40"/>
    </location>
</feature>
<dbReference type="Proteomes" id="UP001221757">
    <property type="component" value="Unassembled WGS sequence"/>
</dbReference>
<evidence type="ECO:0000256" key="8">
    <source>
        <dbReference type="PIRSR" id="PIRSR606710-1"/>
    </source>
</evidence>
<dbReference type="PIRSF" id="PIRSF026534">
    <property type="entry name" value="Endo_alpha-L-arabinosidase"/>
    <property type="match status" value="1"/>
</dbReference>
<dbReference type="GO" id="GO:0005975">
    <property type="term" value="P:carbohydrate metabolic process"/>
    <property type="evidence" value="ECO:0007669"/>
    <property type="project" value="InterPro"/>
</dbReference>
<comment type="similarity">
    <text evidence="3 7">Belongs to the glycosyl hydrolase 43 family.</text>
</comment>
<sequence>MRRTNFIATSIACLALATLPVGGVFPEPLPIKGPFFFVHDPSLVQREDGKYFLFTTHDKAGIITANQLEGPWTEVGSILPNNSTIQLPGRDDIWAPDVSLHDGEYYAFYAVSTFGSQDSGIGLAISKTMEPGTWVDHGLVFNSTTGDAFNAIDPNLSIDERGNPILSFGSFWDDIFQVSLAPNLKVVTSTPVQVSFNSTSPNPEEGAFVWKHGDFFYMFISSGLCCGFVADDLPPAGNEYKVFVGRSQSAHGPFLDRSGRDMRETGGTLVLGSHGNVYAPGGQVIFTDKQINKDVFVYHYVPAIDSPSPFNDTFSSLGLNGIDWSSGWPVLTEL</sequence>
<dbReference type="InterPro" id="IPR023296">
    <property type="entry name" value="Glyco_hydro_beta-prop_sf"/>
</dbReference>
<name>A0AAD7FGF3_MYCRO</name>
<feature type="site" description="Important for catalytic activity, responsible for pKa modulation of the active site Glu and correct orientation of both the proton donor and substrate" evidence="9">
    <location>
        <position position="153"/>
    </location>
</feature>
<dbReference type="Gene3D" id="2.115.10.20">
    <property type="entry name" value="Glycosyl hydrolase domain, family 43"/>
    <property type="match status" value="1"/>
</dbReference>
<accession>A0AAD7FGF3</accession>
<evidence type="ECO:0000256" key="2">
    <source>
        <dbReference type="ARBA" id="ARBA00004834"/>
    </source>
</evidence>
<keyword evidence="5 7" id="KW-0378">Hydrolase</keyword>
<protein>
    <recommendedName>
        <fullName evidence="4 7">Arabinan endo-1,5-alpha-L-arabinosidase</fullName>
        <ecNumber evidence="4 7">3.2.1.99</ecNumber>
    </recommendedName>
</protein>
<evidence type="ECO:0000256" key="5">
    <source>
        <dbReference type="ARBA" id="ARBA00022801"/>
    </source>
</evidence>
<dbReference type="EC" id="3.2.1.99" evidence="4 7"/>
<organism evidence="11 12">
    <name type="scientific">Mycena rosella</name>
    <name type="common">Pink bonnet</name>
    <name type="synonym">Agaricus rosellus</name>
    <dbReference type="NCBI Taxonomy" id="1033263"/>
    <lineage>
        <taxon>Eukaryota</taxon>
        <taxon>Fungi</taxon>
        <taxon>Dikarya</taxon>
        <taxon>Basidiomycota</taxon>
        <taxon>Agaricomycotina</taxon>
        <taxon>Agaricomycetes</taxon>
        <taxon>Agaricomycetidae</taxon>
        <taxon>Agaricales</taxon>
        <taxon>Marasmiineae</taxon>
        <taxon>Mycenaceae</taxon>
        <taxon>Mycena</taxon>
    </lineage>
</organism>
<feature type="chain" id="PRO_5041938303" description="Arabinan endo-1,5-alpha-L-arabinosidase" evidence="10">
    <location>
        <begin position="27"/>
        <end position="334"/>
    </location>
</feature>
<dbReference type="Pfam" id="PF04616">
    <property type="entry name" value="Glyco_hydro_43"/>
    <property type="match status" value="1"/>
</dbReference>